<dbReference type="InterPro" id="IPR006594">
    <property type="entry name" value="LisH"/>
</dbReference>
<feature type="compositionally biased region" description="Basic and acidic residues" evidence="1">
    <location>
        <begin position="242"/>
        <end position="265"/>
    </location>
</feature>
<feature type="compositionally biased region" description="Basic and acidic residues" evidence="1">
    <location>
        <begin position="385"/>
        <end position="394"/>
    </location>
</feature>
<feature type="compositionally biased region" description="Basic and acidic residues" evidence="1">
    <location>
        <begin position="340"/>
        <end position="364"/>
    </location>
</feature>
<dbReference type="AlphaFoldDB" id="A0A3Q2DKL7"/>
<feature type="compositionally biased region" description="Basic and acidic residues" evidence="1">
    <location>
        <begin position="309"/>
        <end position="322"/>
    </location>
</feature>
<feature type="compositionally biased region" description="Polar residues" evidence="1">
    <location>
        <begin position="374"/>
        <end position="384"/>
    </location>
</feature>
<dbReference type="STRING" id="28743.ENSCVAP00000019224"/>
<feature type="region of interest" description="Disordered" evidence="1">
    <location>
        <begin position="145"/>
        <end position="630"/>
    </location>
</feature>
<reference evidence="2" key="1">
    <citation type="submission" date="2025-08" db="UniProtKB">
        <authorList>
            <consortium name="Ensembl"/>
        </authorList>
    </citation>
    <scope>IDENTIFICATION</scope>
</reference>
<evidence type="ECO:0000313" key="2">
    <source>
        <dbReference type="Ensembl" id="ENSCVAP00000019224.1"/>
    </source>
</evidence>
<keyword evidence="3" id="KW-1185">Reference proteome</keyword>
<feature type="compositionally biased region" description="Basic and acidic residues" evidence="1">
    <location>
        <begin position="549"/>
        <end position="576"/>
    </location>
</feature>
<evidence type="ECO:0000313" key="3">
    <source>
        <dbReference type="Proteomes" id="UP000265020"/>
    </source>
</evidence>
<dbReference type="PROSITE" id="PS50896">
    <property type="entry name" value="LISH"/>
    <property type="match status" value="1"/>
</dbReference>
<name>A0A3Q2DKL7_CYPVA</name>
<organism evidence="2 3">
    <name type="scientific">Cyprinodon variegatus</name>
    <name type="common">Sheepshead minnow</name>
    <dbReference type="NCBI Taxonomy" id="28743"/>
    <lineage>
        <taxon>Eukaryota</taxon>
        <taxon>Metazoa</taxon>
        <taxon>Chordata</taxon>
        <taxon>Craniata</taxon>
        <taxon>Vertebrata</taxon>
        <taxon>Euteleostomi</taxon>
        <taxon>Actinopterygii</taxon>
        <taxon>Neopterygii</taxon>
        <taxon>Teleostei</taxon>
        <taxon>Neoteleostei</taxon>
        <taxon>Acanthomorphata</taxon>
        <taxon>Ovalentaria</taxon>
        <taxon>Atherinomorphae</taxon>
        <taxon>Cyprinodontiformes</taxon>
        <taxon>Cyprinodontidae</taxon>
        <taxon>Cyprinodon</taxon>
    </lineage>
</organism>
<dbReference type="Ensembl" id="ENSCVAT00000028360.1">
    <property type="protein sequence ID" value="ENSCVAP00000019224.1"/>
    <property type="gene ID" value="ENSCVAG00000022566.1"/>
</dbReference>
<dbReference type="GeneTree" id="ENSGT00940000170412"/>
<feature type="compositionally biased region" description="Basic residues" evidence="1">
    <location>
        <begin position="153"/>
        <end position="166"/>
    </location>
</feature>
<evidence type="ECO:0000256" key="1">
    <source>
        <dbReference type="SAM" id="MobiDB-lite"/>
    </source>
</evidence>
<protein>
    <submittedName>
        <fullName evidence="2">Uncharacterized protein</fullName>
    </submittedName>
</protein>
<dbReference type="OMA" id="QVNTVHT"/>
<feature type="compositionally biased region" description="Basic and acidic residues" evidence="1">
    <location>
        <begin position="182"/>
        <end position="213"/>
    </location>
</feature>
<feature type="region of interest" description="Disordered" evidence="1">
    <location>
        <begin position="69"/>
        <end position="121"/>
    </location>
</feature>
<feature type="compositionally biased region" description="Basic and acidic residues" evidence="1">
    <location>
        <begin position="506"/>
        <end position="541"/>
    </location>
</feature>
<proteinExistence type="predicted"/>
<accession>A0A3Q2DKL7</accession>
<reference evidence="2" key="2">
    <citation type="submission" date="2025-09" db="UniProtKB">
        <authorList>
            <consortium name="Ensembl"/>
        </authorList>
    </citation>
    <scope>IDENTIFICATION</scope>
</reference>
<feature type="compositionally biased region" description="Basic and acidic residues" evidence="1">
    <location>
        <begin position="448"/>
        <end position="493"/>
    </location>
</feature>
<feature type="compositionally biased region" description="Basic and acidic residues" evidence="1">
    <location>
        <begin position="274"/>
        <end position="302"/>
    </location>
</feature>
<sequence length="630" mass="71655">MSVNASQLDLTQLIYRHLKEHGFISAAEELHRHSPQVNTVHTFTKHTHCRIGYKIAAFQFTKIKKTEKTVKNPASPKKTVAAKRKTTEKSSQGYVKAKKSKLNASEKAAAEGNGSDSDSSLDVEKWKKLLDQLTEVDIAKMETINALASPKPQPKKARVRKPRAKPVPKAEPPVQQTGETKGQMEKDEKEIATQTPRKENMEKKKGHKEEHAAHVATPSTVTHSKKVKNVVEGQVSSTLPAEKQRPLDEILVPEGKKTDEEAPEPKRKKKKKKEKEGNEDKTDGKLDETNCDKKDEEMKPKNAGETTELETKILTEEGKNSNKSENVSQLVLQKKKLKKKEKEKSTRDENVDQIDKKSKKKEYDGNLELEAEEINQSTNTAGSDTRSEQEVQDKKAKKKKEKKHKEGNVEHAPPAEERNVELNVEEKDNLEQITKKKKEKRKTANVTELHENKEKKQKGDDNEGNLDKVDEDLKAETEKNLDTSEIQSDKESEQNVQRKKKKKKKERTDLERNEEHVTVPEEENNEQKVEENRNSEQIGEKKKAKKRKDSLGSREIPEEGVGEQKNKKKKADKEHSQQTVQEEKTEDEVGLTDNKSTSETGEQSLETTSHPKKKKSKSVASWNHGCLKFF</sequence>
<feature type="compositionally biased region" description="Polar residues" evidence="1">
    <location>
        <begin position="593"/>
        <end position="608"/>
    </location>
</feature>
<dbReference type="Proteomes" id="UP000265020">
    <property type="component" value="Unassembled WGS sequence"/>
</dbReference>
<feature type="compositionally biased region" description="Basic and acidic residues" evidence="1">
    <location>
        <begin position="404"/>
        <end position="434"/>
    </location>
</feature>